<feature type="transmembrane region" description="Helical" evidence="1">
    <location>
        <begin position="180"/>
        <end position="200"/>
    </location>
</feature>
<dbReference type="Pfam" id="PF10067">
    <property type="entry name" value="DUF2306"/>
    <property type="match status" value="1"/>
</dbReference>
<evidence type="ECO:0000256" key="1">
    <source>
        <dbReference type="SAM" id="Phobius"/>
    </source>
</evidence>
<feature type="transmembrane region" description="Helical" evidence="1">
    <location>
        <begin position="50"/>
        <end position="70"/>
    </location>
</feature>
<keyword evidence="1" id="KW-1133">Transmembrane helix</keyword>
<evidence type="ECO:0000313" key="3">
    <source>
        <dbReference type="Proteomes" id="UP000261828"/>
    </source>
</evidence>
<comment type="caution">
    <text evidence="2">The sequence shown here is derived from an EMBL/GenBank/DDBJ whole genome shotgun (WGS) entry which is preliminary data.</text>
</comment>
<feature type="transmembrane region" description="Helical" evidence="1">
    <location>
        <begin position="150"/>
        <end position="174"/>
    </location>
</feature>
<dbReference type="OrthoDB" id="6385003at2"/>
<gene>
    <name evidence="2" type="ORF">DX873_00715</name>
</gene>
<organism evidence="2 3">
    <name type="scientific">Flagellimonas nanhaiensis</name>
    <dbReference type="NCBI Taxonomy" id="2292706"/>
    <lineage>
        <taxon>Bacteria</taxon>
        <taxon>Pseudomonadati</taxon>
        <taxon>Bacteroidota</taxon>
        <taxon>Flavobacteriia</taxon>
        <taxon>Flavobacteriales</taxon>
        <taxon>Flavobacteriaceae</taxon>
        <taxon>Flagellimonas</taxon>
    </lineage>
</organism>
<dbReference type="EMBL" id="QTJX01000001">
    <property type="protein sequence ID" value="RDY60737.1"/>
    <property type="molecule type" value="Genomic_DNA"/>
</dbReference>
<dbReference type="InterPro" id="IPR018750">
    <property type="entry name" value="DUF2306_membrane"/>
</dbReference>
<feature type="transmembrane region" description="Helical" evidence="1">
    <location>
        <begin position="91"/>
        <end position="109"/>
    </location>
</feature>
<reference evidence="2 3" key="1">
    <citation type="submission" date="2018-08" db="EMBL/GenBank/DDBJ databases">
        <title>Muricauda nanhaiensis sp. nov., isolated from seawater of the South China Sea.</title>
        <authorList>
            <person name="Dang Y."/>
        </authorList>
    </citation>
    <scope>NUCLEOTIDE SEQUENCE [LARGE SCALE GENOMIC DNA]</scope>
    <source>
        <strain evidence="2 3">SM1704</strain>
    </source>
</reference>
<feature type="transmembrane region" description="Helical" evidence="1">
    <location>
        <begin position="115"/>
        <end position="138"/>
    </location>
</feature>
<feature type="transmembrane region" description="Helical" evidence="1">
    <location>
        <begin position="9"/>
        <end position="30"/>
    </location>
</feature>
<keyword evidence="1" id="KW-0812">Transmembrane</keyword>
<dbReference type="RefSeq" id="WP_116182620.1">
    <property type="nucleotide sequence ID" value="NZ_QTJX01000001.1"/>
</dbReference>
<sequence>MPGRVTNKVVWIVFAFLAISIGLYPLAYLFVSSEFGLLTSKTAELLSNTVWRLGFYGHIAFGGLALLTGWSQFSKRIRAKNLNLHRNLGKIYTVSVLISGICGVYIGFFATGGTIASLGFILLGIVWLYTTIRAYAAIKNKDLSLHQGMMIYSYAACFAAVMLRIWLPLLTLAIGEFLTAYRIVAWLCWVPNLVFAHFWVRKKGFTIG</sequence>
<accession>A0A371JSE2</accession>
<evidence type="ECO:0000313" key="2">
    <source>
        <dbReference type="EMBL" id="RDY60737.1"/>
    </source>
</evidence>
<protein>
    <submittedName>
        <fullName evidence="2">DUF2306 domain-containing protein</fullName>
    </submittedName>
</protein>
<keyword evidence="1" id="KW-0472">Membrane</keyword>
<name>A0A371JSE2_9FLAO</name>
<dbReference type="AlphaFoldDB" id="A0A371JSE2"/>
<dbReference type="Proteomes" id="UP000261828">
    <property type="component" value="Unassembled WGS sequence"/>
</dbReference>
<keyword evidence="3" id="KW-1185">Reference proteome</keyword>
<proteinExistence type="predicted"/>